<dbReference type="InterPro" id="IPR052234">
    <property type="entry name" value="U5_snRNP_Component"/>
</dbReference>
<organism evidence="4 5">
    <name type="scientific">Phaeodactylum tricornutum (strain CCAP 1055/1)</name>
    <dbReference type="NCBI Taxonomy" id="556484"/>
    <lineage>
        <taxon>Eukaryota</taxon>
        <taxon>Sar</taxon>
        <taxon>Stramenopiles</taxon>
        <taxon>Ochrophyta</taxon>
        <taxon>Bacillariophyta</taxon>
        <taxon>Bacillariophyceae</taxon>
        <taxon>Bacillariophycidae</taxon>
        <taxon>Naviculales</taxon>
        <taxon>Phaeodactylaceae</taxon>
        <taxon>Phaeodactylum</taxon>
    </lineage>
</organism>
<dbReference type="PaxDb" id="2850-Phatr13526"/>
<sequence length="321" mass="34647">RSSSLPAPTLQLTGHAGSVYALAYSPSGQTLCSASFDKTCLLWNHGTYENFKTLTGHKNAVLDVTWCDEDCIVTASADKAVFVWDALTGTRLRQWKAHEGVVNAVDSITEHTVVSASDDGTCRVWDRRQKSAVMTLRNNSTNHDSDTAGTPLPITALAATSTHAYTGGIDNLITCWDLKTQRKQYAMKGHADTITSLAMHPEETHVLSNSMDNTLQSWDIRPFVTGPNRHHKTFVGHKHNAEKGLLKCAWSGSAGGGGGGGSMVTAGSADKFVHVWDEFSTEELYLLPGHQGCVNVVAFHPVENVVCSGSSDKQIYVGELS</sequence>
<dbReference type="SMR" id="B5Y464"/>
<evidence type="ECO:0000313" key="5">
    <source>
        <dbReference type="Proteomes" id="UP000000759"/>
    </source>
</evidence>
<dbReference type="Gene3D" id="2.130.10.10">
    <property type="entry name" value="YVTN repeat-like/Quinoprotein amine dehydrogenase"/>
    <property type="match status" value="1"/>
</dbReference>
<dbReference type="PANTHER" id="PTHR44006:SF1">
    <property type="entry name" value="U5 SMALL NUCLEAR RIBONUCLEOPROTEIN 40 KDA PROTEIN"/>
    <property type="match status" value="1"/>
</dbReference>
<proteinExistence type="predicted"/>
<dbReference type="PROSITE" id="PS50082">
    <property type="entry name" value="WD_REPEATS_2"/>
    <property type="match status" value="5"/>
</dbReference>
<dbReference type="PRINTS" id="PR00320">
    <property type="entry name" value="GPROTEINBRPT"/>
</dbReference>
<keyword evidence="5" id="KW-1185">Reference proteome</keyword>
<dbReference type="PROSITE" id="PS50294">
    <property type="entry name" value="WD_REPEATS_REGION"/>
    <property type="match status" value="4"/>
</dbReference>
<feature type="repeat" description="WD" evidence="3">
    <location>
        <begin position="54"/>
        <end position="94"/>
    </location>
</feature>
<dbReference type="Pfam" id="PF00400">
    <property type="entry name" value="WD40"/>
    <property type="match status" value="5"/>
</dbReference>
<feature type="repeat" description="WD" evidence="3">
    <location>
        <begin position="287"/>
        <end position="321"/>
    </location>
</feature>
<dbReference type="FunCoup" id="B5Y464">
    <property type="interactions" value="613"/>
</dbReference>
<keyword evidence="2" id="KW-0677">Repeat</keyword>
<dbReference type="InterPro" id="IPR020472">
    <property type="entry name" value="WD40_PAC1"/>
</dbReference>
<dbReference type="SMART" id="SM00320">
    <property type="entry name" value="WD40"/>
    <property type="match status" value="7"/>
</dbReference>
<evidence type="ECO:0000313" key="4">
    <source>
        <dbReference type="EMBL" id="ACI65421.1"/>
    </source>
</evidence>
<dbReference type="InParanoid" id="B5Y464"/>
<dbReference type="SUPFAM" id="SSF50978">
    <property type="entry name" value="WD40 repeat-like"/>
    <property type="match status" value="1"/>
</dbReference>
<feature type="non-terminal residue" evidence="4">
    <location>
        <position position="1"/>
    </location>
</feature>
<dbReference type="OrthoDB" id="1068471at2759"/>
<dbReference type="InterPro" id="IPR015943">
    <property type="entry name" value="WD40/YVTN_repeat-like_dom_sf"/>
</dbReference>
<evidence type="ECO:0000256" key="1">
    <source>
        <dbReference type="ARBA" id="ARBA00022574"/>
    </source>
</evidence>
<dbReference type="GO" id="GO:0071013">
    <property type="term" value="C:catalytic step 2 spliceosome"/>
    <property type="evidence" value="ECO:0007669"/>
    <property type="project" value="TreeGrafter"/>
</dbReference>
<feature type="repeat" description="WD" evidence="3">
    <location>
        <begin position="187"/>
        <end position="221"/>
    </location>
</feature>
<dbReference type="GO" id="GO:0003723">
    <property type="term" value="F:RNA binding"/>
    <property type="evidence" value="ECO:0007669"/>
    <property type="project" value="TreeGrafter"/>
</dbReference>
<evidence type="ECO:0000256" key="2">
    <source>
        <dbReference type="ARBA" id="ARBA00022737"/>
    </source>
</evidence>
<dbReference type="KEGG" id="pti:PHATR_13526"/>
<name>B5Y464_PHATC</name>
<dbReference type="AlphaFoldDB" id="B5Y464"/>
<dbReference type="RefSeq" id="XP_002185951.1">
    <property type="nucleotide sequence ID" value="XM_002185915.1"/>
</dbReference>
<dbReference type="STRING" id="556484.B5Y464"/>
<reference evidence="4 5" key="1">
    <citation type="journal article" date="2008" name="Nature">
        <title>The Phaeodactylum genome reveals the evolutionary history of diatom genomes.</title>
        <authorList>
            <person name="Bowler C."/>
            <person name="Allen A.E."/>
            <person name="Badger J.H."/>
            <person name="Grimwood J."/>
            <person name="Jabbari K."/>
            <person name="Kuo A."/>
            <person name="Maheswari U."/>
            <person name="Martens C."/>
            <person name="Maumus F."/>
            <person name="Otillar R.P."/>
            <person name="Rayko E."/>
            <person name="Salamov A."/>
            <person name="Vandepoele K."/>
            <person name="Beszteri B."/>
            <person name="Gruber A."/>
            <person name="Heijde M."/>
            <person name="Katinka M."/>
            <person name="Mock T."/>
            <person name="Valentin K."/>
            <person name="Verret F."/>
            <person name="Berges J.A."/>
            <person name="Brownlee C."/>
            <person name="Cadoret J.P."/>
            <person name="Chiovitti A."/>
            <person name="Choi C.J."/>
            <person name="Coesel S."/>
            <person name="De Martino A."/>
            <person name="Detter J.C."/>
            <person name="Durkin C."/>
            <person name="Falciatore A."/>
            <person name="Fournet J."/>
            <person name="Haruta M."/>
            <person name="Huysman M.J."/>
            <person name="Jenkins B.D."/>
            <person name="Jiroutova K."/>
            <person name="Jorgensen R.E."/>
            <person name="Joubert Y."/>
            <person name="Kaplan A."/>
            <person name="Kroger N."/>
            <person name="Kroth P.G."/>
            <person name="La Roche J."/>
            <person name="Lindquist E."/>
            <person name="Lommer M."/>
            <person name="Martin-Jezequel V."/>
            <person name="Lopez P.J."/>
            <person name="Lucas S."/>
            <person name="Mangogna M."/>
            <person name="McGinnis K."/>
            <person name="Medlin L.K."/>
            <person name="Montsant A."/>
            <person name="Oudot-Le Secq M.P."/>
            <person name="Napoli C."/>
            <person name="Obornik M."/>
            <person name="Parker M.S."/>
            <person name="Petit J.L."/>
            <person name="Porcel B.M."/>
            <person name="Poulsen N."/>
            <person name="Robison M."/>
            <person name="Rychlewski L."/>
            <person name="Rynearson T.A."/>
            <person name="Schmutz J."/>
            <person name="Shapiro H."/>
            <person name="Siaut M."/>
            <person name="Stanley M."/>
            <person name="Sussman M.R."/>
            <person name="Taylor A.R."/>
            <person name="Vardi A."/>
            <person name="von Dassow P."/>
            <person name="Vyverman W."/>
            <person name="Willis A."/>
            <person name="Wyrwicz L.S."/>
            <person name="Rokhsar D.S."/>
            <person name="Weissenbach J."/>
            <person name="Armbrust E.V."/>
            <person name="Green B.R."/>
            <person name="Van de Peer Y."/>
            <person name="Grigoriev I.V."/>
        </authorList>
    </citation>
    <scope>NUCLEOTIDE SEQUENCE [LARGE SCALE GENOMIC DNA]</scope>
    <source>
        <strain evidence="4 5">CCAP 1055/1</strain>
    </source>
</reference>
<reference evidence="5" key="2">
    <citation type="submission" date="2008-08" db="EMBL/GenBank/DDBJ databases">
        <authorList>
            <consortium name="Diatom Consortium"/>
            <person name="Grigoriev I."/>
            <person name="Grimwood J."/>
            <person name="Kuo A."/>
            <person name="Otillar R.P."/>
            <person name="Salamov A."/>
            <person name="Detter J.C."/>
            <person name="Lindquist E."/>
            <person name="Shapiro H."/>
            <person name="Lucas S."/>
            <person name="Glavina del Rio T."/>
            <person name="Pitluck S."/>
            <person name="Rokhsar D."/>
            <person name="Bowler C."/>
        </authorList>
    </citation>
    <scope>GENOME REANNOTATION</scope>
    <source>
        <strain evidence="5">CCAP 1055/1</strain>
    </source>
</reference>
<keyword evidence="1 3" id="KW-0853">WD repeat</keyword>
<dbReference type="EMBL" id="CP001141">
    <property type="protein sequence ID" value="ACI65421.1"/>
    <property type="molecule type" value="Genomic_DNA"/>
</dbReference>
<dbReference type="HOGENOM" id="CLU_000288_57_2_1"/>
<dbReference type="eggNOG" id="KOG0265">
    <property type="taxonomic scope" value="Eukaryota"/>
</dbReference>
<protein>
    <submittedName>
        <fullName evidence="4">Uncharacterized protein</fullName>
    </submittedName>
</protein>
<dbReference type="PANTHER" id="PTHR44006">
    <property type="entry name" value="U5 SMALL NUCLEAR RIBONUCLEOPROTEIN 40 KDA PROTEIN"/>
    <property type="match status" value="1"/>
</dbReference>
<gene>
    <name evidence="4" type="ORF">PHATR_13526</name>
</gene>
<dbReference type="InterPro" id="IPR036322">
    <property type="entry name" value="WD40_repeat_dom_sf"/>
</dbReference>
<dbReference type="Proteomes" id="UP000000759">
    <property type="component" value="Chromosome 11"/>
</dbReference>
<feature type="repeat" description="WD" evidence="3">
    <location>
        <begin position="95"/>
        <end position="135"/>
    </location>
</feature>
<dbReference type="InterPro" id="IPR001680">
    <property type="entry name" value="WD40_rpt"/>
</dbReference>
<dbReference type="CDD" id="cd00200">
    <property type="entry name" value="WD40"/>
    <property type="match status" value="1"/>
</dbReference>
<feature type="repeat" description="WD" evidence="3">
    <location>
        <begin position="12"/>
        <end position="53"/>
    </location>
</feature>
<accession>B5Y464</accession>
<evidence type="ECO:0000256" key="3">
    <source>
        <dbReference type="PROSITE-ProRule" id="PRU00221"/>
    </source>
</evidence>
<dbReference type="GeneID" id="7204741"/>